<dbReference type="PANTHER" id="PTHR42100:SF1">
    <property type="entry name" value="OXIDOREDUCTASE 178 KDA SUBUNIT, PUTATIVE (AFU_ORTHOLOGUE AFUA_8G04320)-RELATED"/>
    <property type="match status" value="1"/>
</dbReference>
<sequence length="108" mass="12017">FATPFWRNALILAGLAVVAYKYAPEPGDNVYLTRWIAMYTTPAEQWLELGAKNTAQKEVVAENTRLTVSAKSPPVHRYRYPQSFEQASPFLVGVGTQADLSDLVVKSK</sequence>
<organism evidence="2 3">
    <name type="scientific">Macrolepiota fuliginosa MF-IS2</name>
    <dbReference type="NCBI Taxonomy" id="1400762"/>
    <lineage>
        <taxon>Eukaryota</taxon>
        <taxon>Fungi</taxon>
        <taxon>Dikarya</taxon>
        <taxon>Basidiomycota</taxon>
        <taxon>Agaricomycotina</taxon>
        <taxon>Agaricomycetes</taxon>
        <taxon>Agaricomycetidae</taxon>
        <taxon>Agaricales</taxon>
        <taxon>Agaricineae</taxon>
        <taxon>Agaricaceae</taxon>
        <taxon>Macrolepiota</taxon>
    </lineage>
</organism>
<accession>A0A9P6C3Z8</accession>
<keyword evidence="1" id="KW-0732">Signal</keyword>
<dbReference type="EMBL" id="MU151088">
    <property type="protein sequence ID" value="KAF9451251.1"/>
    <property type="molecule type" value="Genomic_DNA"/>
</dbReference>
<keyword evidence="3" id="KW-1185">Reference proteome</keyword>
<evidence type="ECO:0000313" key="3">
    <source>
        <dbReference type="Proteomes" id="UP000807342"/>
    </source>
</evidence>
<dbReference type="InterPro" id="IPR034444">
    <property type="entry name" value="Nuo17.8"/>
</dbReference>
<evidence type="ECO:0000313" key="2">
    <source>
        <dbReference type="EMBL" id="KAF9451251.1"/>
    </source>
</evidence>
<name>A0A9P6C3Z8_9AGAR</name>
<protein>
    <submittedName>
        <fullName evidence="2">Uncharacterized protein</fullName>
    </submittedName>
</protein>
<proteinExistence type="predicted"/>
<dbReference type="AlphaFoldDB" id="A0A9P6C3Z8"/>
<reference evidence="2" key="1">
    <citation type="submission" date="2020-11" db="EMBL/GenBank/DDBJ databases">
        <authorList>
            <consortium name="DOE Joint Genome Institute"/>
            <person name="Ahrendt S."/>
            <person name="Riley R."/>
            <person name="Andreopoulos W."/>
            <person name="Labutti K."/>
            <person name="Pangilinan J."/>
            <person name="Ruiz-Duenas F.J."/>
            <person name="Barrasa J.M."/>
            <person name="Sanchez-Garcia M."/>
            <person name="Camarero S."/>
            <person name="Miyauchi S."/>
            <person name="Serrano A."/>
            <person name="Linde D."/>
            <person name="Babiker R."/>
            <person name="Drula E."/>
            <person name="Ayuso-Fernandez I."/>
            <person name="Pacheco R."/>
            <person name="Padilla G."/>
            <person name="Ferreira P."/>
            <person name="Barriuso J."/>
            <person name="Kellner H."/>
            <person name="Castanera R."/>
            <person name="Alfaro M."/>
            <person name="Ramirez L."/>
            <person name="Pisabarro A.G."/>
            <person name="Kuo A."/>
            <person name="Tritt A."/>
            <person name="Lipzen A."/>
            <person name="He G."/>
            <person name="Yan M."/>
            <person name="Ng V."/>
            <person name="Cullen D."/>
            <person name="Martin F."/>
            <person name="Rosso M.-N."/>
            <person name="Henrissat B."/>
            <person name="Hibbett D."/>
            <person name="Martinez A.T."/>
            <person name="Grigoriev I.V."/>
        </authorList>
    </citation>
    <scope>NUCLEOTIDE SEQUENCE</scope>
    <source>
        <strain evidence="2">MF-IS2</strain>
    </source>
</reference>
<feature type="non-terminal residue" evidence="2">
    <location>
        <position position="1"/>
    </location>
</feature>
<evidence type="ECO:0000256" key="1">
    <source>
        <dbReference type="SAM" id="SignalP"/>
    </source>
</evidence>
<dbReference type="GO" id="GO:0005739">
    <property type="term" value="C:mitochondrion"/>
    <property type="evidence" value="ECO:0007669"/>
    <property type="project" value="InterPro"/>
</dbReference>
<gene>
    <name evidence="2" type="ORF">P691DRAFT_663632</name>
</gene>
<dbReference type="OrthoDB" id="2120038at2759"/>
<feature type="signal peptide" evidence="1">
    <location>
        <begin position="1"/>
        <end position="21"/>
    </location>
</feature>
<comment type="caution">
    <text evidence="2">The sequence shown here is derived from an EMBL/GenBank/DDBJ whole genome shotgun (WGS) entry which is preliminary data.</text>
</comment>
<dbReference type="PANTHER" id="PTHR42100">
    <property type="entry name" value="OXIDOREDUCTASE 178 KDA SUBUNIT, PUTATIVE (AFU_ORTHOLOGUE AFUA_8G04320)-RELATED"/>
    <property type="match status" value="1"/>
</dbReference>
<feature type="chain" id="PRO_5040417798" evidence="1">
    <location>
        <begin position="22"/>
        <end position="108"/>
    </location>
</feature>
<dbReference type="Proteomes" id="UP000807342">
    <property type="component" value="Unassembled WGS sequence"/>
</dbReference>